<dbReference type="Proteomes" id="UP000238634">
    <property type="component" value="Unassembled WGS sequence"/>
</dbReference>
<gene>
    <name evidence="2" type="ORF">C7B65_24815</name>
</gene>
<dbReference type="InterPro" id="IPR053148">
    <property type="entry name" value="PD-DEXK-like_domain"/>
</dbReference>
<evidence type="ECO:0000313" key="3">
    <source>
        <dbReference type="Proteomes" id="UP000238634"/>
    </source>
</evidence>
<dbReference type="EMBL" id="PVWG01000065">
    <property type="protein sequence ID" value="PSB15279.1"/>
    <property type="molecule type" value="Genomic_DNA"/>
</dbReference>
<feature type="domain" description="YhcG N-terminal" evidence="1">
    <location>
        <begin position="1"/>
        <end position="132"/>
    </location>
</feature>
<proteinExistence type="predicted"/>
<dbReference type="PANTHER" id="PTHR30547:SF5">
    <property type="entry name" value="NUCLEASE YHCG-RELATED"/>
    <property type="match status" value="1"/>
</dbReference>
<evidence type="ECO:0000313" key="2">
    <source>
        <dbReference type="EMBL" id="PSB15279.1"/>
    </source>
</evidence>
<reference evidence="2 3" key="2">
    <citation type="submission" date="2018-03" db="EMBL/GenBank/DDBJ databases">
        <title>The ancient ancestry and fast evolution of plastids.</title>
        <authorList>
            <person name="Moore K.R."/>
            <person name="Magnabosco C."/>
            <person name="Momper L."/>
            <person name="Gold D.A."/>
            <person name="Bosak T."/>
            <person name="Fournier G.P."/>
        </authorList>
    </citation>
    <scope>NUCLEOTIDE SEQUENCE [LARGE SCALE GENOMIC DNA]</scope>
    <source>
        <strain evidence="2 3">ULC007</strain>
    </source>
</reference>
<protein>
    <recommendedName>
        <fullName evidence="1">YhcG N-terminal domain-containing protein</fullName>
    </recommendedName>
</protein>
<reference evidence="2 3" key="1">
    <citation type="submission" date="2018-02" db="EMBL/GenBank/DDBJ databases">
        <authorList>
            <person name="Cohen D.B."/>
            <person name="Kent A.D."/>
        </authorList>
    </citation>
    <scope>NUCLEOTIDE SEQUENCE [LARGE SCALE GENOMIC DNA]</scope>
    <source>
        <strain evidence="2 3">ULC007</strain>
    </source>
</reference>
<evidence type="ECO:0000259" key="1">
    <source>
        <dbReference type="Pfam" id="PF17761"/>
    </source>
</evidence>
<dbReference type="Pfam" id="PF17761">
    <property type="entry name" value="DUF1016_N"/>
    <property type="match status" value="1"/>
</dbReference>
<comment type="caution">
    <text evidence="2">The sequence shown here is derived from an EMBL/GenBank/DDBJ whole genome shotgun (WGS) entry which is preliminary data.</text>
</comment>
<dbReference type="InterPro" id="IPR041527">
    <property type="entry name" value="YhcG_N"/>
</dbReference>
<sequence>MQQARYTAARSVNSIMTATYWEIGRRIVEYEQGGAQRAGYGEYLMKRLAADLTNQLGRGFSQRNLEQMRRFYQLWTIPQAASAELESTAIASHFSLPWSHYVKLISVKNAEARTFYETEALKNGWALRQLVDSQCRNDG</sequence>
<keyword evidence="3" id="KW-1185">Reference proteome</keyword>
<dbReference type="PANTHER" id="PTHR30547">
    <property type="entry name" value="UNCHARACTERIZED PROTEIN YHCG-RELATED"/>
    <property type="match status" value="1"/>
</dbReference>
<name>A0A2T1D476_9CYAN</name>
<organism evidence="2 3">
    <name type="scientific">Phormidesmis priestleyi ULC007</name>
    <dbReference type="NCBI Taxonomy" id="1920490"/>
    <lineage>
        <taxon>Bacteria</taxon>
        <taxon>Bacillati</taxon>
        <taxon>Cyanobacteriota</taxon>
        <taxon>Cyanophyceae</taxon>
        <taxon>Leptolyngbyales</taxon>
        <taxon>Leptolyngbyaceae</taxon>
        <taxon>Phormidesmis</taxon>
    </lineage>
</organism>
<dbReference type="AlphaFoldDB" id="A0A2T1D476"/>
<accession>A0A2T1D476</accession>